<dbReference type="GO" id="GO:0031578">
    <property type="term" value="P:mitotic spindle orientation checkpoint signaling"/>
    <property type="evidence" value="ECO:0007669"/>
    <property type="project" value="TreeGrafter"/>
</dbReference>
<dbReference type="RefSeq" id="XP_033685494.1">
    <property type="nucleotide sequence ID" value="XM_033824825.1"/>
</dbReference>
<proteinExistence type="predicted"/>
<feature type="compositionally biased region" description="Low complexity" evidence="1">
    <location>
        <begin position="355"/>
        <end position="371"/>
    </location>
</feature>
<feature type="compositionally biased region" description="Basic and acidic residues" evidence="1">
    <location>
        <begin position="517"/>
        <end position="526"/>
    </location>
</feature>
<sequence>MAANKGSFAQRMASMASTAPTIENWDDDGDFDAAGDLFTHSMSTIQSLSSRVSVRSESNTGDDDWQVLITPNDETSTTNAINSAKLAGIPIPTSVPSSALLGGSIKRLGKKKSHRKMAVDDDWGHDLELPSDANEGLKLKAPMPRTPADDQDDFDDWGEGSLGIRFAGTRREARGGRSSSVSAMSPSMGSCMTLESEDDDLTGLVLPNEPLDFNARLEKLKRNEQLPTPDASPLPVLQVQKREPPPTSVPSSAPAPGVSPSPAAAPLETPPLEGEPTSQRLAEDTPAPRLKGADDEEDFLDGLDFGGPELLDTKKLTINRNVVVKKAPSKPPAPTAARPAATLTFTDKPEKPSVSRIPRPLPTTTRSRLTPVYESGASTLGHSRPIPTTTSAQLLRAKRSAPLLRNNHGPTPRAPVPFLPAGNSNSQSHHVMARSSQTHLRRDSDPRRPQSPSMRSYSRMSTTDPTDTPSRTGFRRDMAPSRLARQPQKITQPQGRKRIYGDGSELEIFDDLPTSASKEKQFEKVPRNVPSNKSLRTQPSNSRLPMPDRMATPLPQTPRSPTKMDSTPRFARDTAASRNAREQRLAGIRARGEGPIAPTQINWKVHVAARSPHGSPTAHRKRGSGQKPHLIQGLFQPYAKTEKGMVYNPTLQRWEGNEEALAPFSHPNTSTTTLALTTASTPTFAPPNHPFSHSHERSHSISHAALSNIQAAQRNVSSRAVKVAPAPSPPRPALISQKSMPRGVQYEGRMVFDPVKMTWLKAPRLSDDPRSPSVDMDDEEDPFAGLDDLKDNESVVGHGAAGAGGNGTPSVDDPAFIGEEFDLGPSFIRRQREEEAIWRRKVEGWVSGDRDNGESKNGGWRWAIRNFAEAARR</sequence>
<dbReference type="Proteomes" id="UP000800094">
    <property type="component" value="Unassembled WGS sequence"/>
</dbReference>
<feature type="compositionally biased region" description="Polar residues" evidence="1">
    <location>
        <begin position="529"/>
        <end position="543"/>
    </location>
</feature>
<feature type="region of interest" description="Disordered" evidence="1">
    <location>
        <begin position="763"/>
        <end position="784"/>
    </location>
</feature>
<evidence type="ECO:0008006" key="4">
    <source>
        <dbReference type="Google" id="ProtNLM"/>
    </source>
</evidence>
<evidence type="ECO:0000313" key="3">
    <source>
        <dbReference type="Proteomes" id="UP000800094"/>
    </source>
</evidence>
<dbReference type="GO" id="GO:0044732">
    <property type="term" value="C:mitotic spindle pole body"/>
    <property type="evidence" value="ECO:0007669"/>
    <property type="project" value="TreeGrafter"/>
</dbReference>
<protein>
    <recommendedName>
        <fullName evidence="4">Cytokinesis regulator</fullName>
    </recommendedName>
</protein>
<dbReference type="GO" id="GO:1990334">
    <property type="term" value="C:Bfa1-Bub2 complex"/>
    <property type="evidence" value="ECO:0007669"/>
    <property type="project" value="InterPro"/>
</dbReference>
<feature type="region of interest" description="Disordered" evidence="1">
    <location>
        <begin position="403"/>
        <end position="580"/>
    </location>
</feature>
<feature type="compositionally biased region" description="Low complexity" evidence="1">
    <location>
        <begin position="450"/>
        <end position="472"/>
    </location>
</feature>
<dbReference type="PANTHER" id="PTHR35140:SF1">
    <property type="entry name" value="MITOTIC CHECK POINT PROTEIN BFA1"/>
    <property type="match status" value="1"/>
</dbReference>
<feature type="compositionally biased region" description="Polar residues" evidence="1">
    <location>
        <begin position="422"/>
        <end position="438"/>
    </location>
</feature>
<feature type="compositionally biased region" description="Low complexity" evidence="1">
    <location>
        <begin position="249"/>
        <end position="278"/>
    </location>
</feature>
<dbReference type="InterPro" id="IPR034586">
    <property type="entry name" value="Bfa1/Byr4"/>
</dbReference>
<feature type="region of interest" description="Disordered" evidence="1">
    <location>
        <begin position="326"/>
        <end position="390"/>
    </location>
</feature>
<feature type="region of interest" description="Disordered" evidence="1">
    <location>
        <begin position="166"/>
        <end position="196"/>
    </location>
</feature>
<name>A0A6A6ILR9_9PLEO</name>
<feature type="compositionally biased region" description="Low complexity" evidence="1">
    <location>
        <begin position="335"/>
        <end position="344"/>
    </location>
</feature>
<gene>
    <name evidence="2" type="ORF">BU26DRAFT_453270</name>
</gene>
<feature type="region of interest" description="Disordered" evidence="1">
    <location>
        <begin position="220"/>
        <end position="310"/>
    </location>
</feature>
<dbReference type="GeneID" id="54578155"/>
<feature type="compositionally biased region" description="Polar residues" evidence="1">
    <location>
        <begin position="376"/>
        <end position="390"/>
    </location>
</feature>
<feature type="compositionally biased region" description="Low complexity" evidence="1">
    <location>
        <begin position="176"/>
        <end position="190"/>
    </location>
</feature>
<dbReference type="EMBL" id="ML987193">
    <property type="protein sequence ID" value="KAF2250490.1"/>
    <property type="molecule type" value="Genomic_DNA"/>
</dbReference>
<dbReference type="GO" id="GO:0005096">
    <property type="term" value="F:GTPase activator activity"/>
    <property type="evidence" value="ECO:0007669"/>
    <property type="project" value="InterPro"/>
</dbReference>
<dbReference type="OrthoDB" id="19159at2759"/>
<evidence type="ECO:0000256" key="1">
    <source>
        <dbReference type="SAM" id="MobiDB-lite"/>
    </source>
</evidence>
<reference evidence="2" key="1">
    <citation type="journal article" date="2020" name="Stud. Mycol.">
        <title>101 Dothideomycetes genomes: a test case for predicting lifestyles and emergence of pathogens.</title>
        <authorList>
            <person name="Haridas S."/>
            <person name="Albert R."/>
            <person name="Binder M."/>
            <person name="Bloem J."/>
            <person name="Labutti K."/>
            <person name="Salamov A."/>
            <person name="Andreopoulos B."/>
            <person name="Baker S."/>
            <person name="Barry K."/>
            <person name="Bills G."/>
            <person name="Bluhm B."/>
            <person name="Cannon C."/>
            <person name="Castanera R."/>
            <person name="Culley D."/>
            <person name="Daum C."/>
            <person name="Ezra D."/>
            <person name="Gonzalez J."/>
            <person name="Henrissat B."/>
            <person name="Kuo A."/>
            <person name="Liang C."/>
            <person name="Lipzen A."/>
            <person name="Lutzoni F."/>
            <person name="Magnuson J."/>
            <person name="Mondo S."/>
            <person name="Nolan M."/>
            <person name="Ohm R."/>
            <person name="Pangilinan J."/>
            <person name="Park H.-J."/>
            <person name="Ramirez L."/>
            <person name="Alfaro M."/>
            <person name="Sun H."/>
            <person name="Tritt A."/>
            <person name="Yoshinaga Y."/>
            <person name="Zwiers L.-H."/>
            <person name="Turgeon B."/>
            <person name="Goodwin S."/>
            <person name="Spatafora J."/>
            <person name="Crous P."/>
            <person name="Grigoriev I."/>
        </authorList>
    </citation>
    <scope>NUCLEOTIDE SEQUENCE</scope>
    <source>
        <strain evidence="2">CBS 122368</strain>
    </source>
</reference>
<dbReference type="AlphaFoldDB" id="A0A6A6ILR9"/>
<evidence type="ECO:0000313" key="2">
    <source>
        <dbReference type="EMBL" id="KAF2250490.1"/>
    </source>
</evidence>
<organism evidence="2 3">
    <name type="scientific">Trematosphaeria pertusa</name>
    <dbReference type="NCBI Taxonomy" id="390896"/>
    <lineage>
        <taxon>Eukaryota</taxon>
        <taxon>Fungi</taxon>
        <taxon>Dikarya</taxon>
        <taxon>Ascomycota</taxon>
        <taxon>Pezizomycotina</taxon>
        <taxon>Dothideomycetes</taxon>
        <taxon>Pleosporomycetidae</taxon>
        <taxon>Pleosporales</taxon>
        <taxon>Massarineae</taxon>
        <taxon>Trematosphaeriaceae</taxon>
        <taxon>Trematosphaeria</taxon>
    </lineage>
</organism>
<keyword evidence="3" id="KW-1185">Reference proteome</keyword>
<accession>A0A6A6ILR9</accession>
<dbReference type="PANTHER" id="PTHR35140">
    <property type="entry name" value="MITOTIC CHECK POINT PROTEIN BFA1"/>
    <property type="match status" value="1"/>
</dbReference>